<dbReference type="InterPro" id="IPR036779">
    <property type="entry name" value="LysM_dom_sf"/>
</dbReference>
<gene>
    <name evidence="7" type="ORF">CMQ_3977</name>
</gene>
<keyword evidence="1" id="KW-0147">Chitin-binding</keyword>
<accession>F0XAS5</accession>
<evidence type="ECO:0000256" key="3">
    <source>
        <dbReference type="ARBA" id="ARBA00044955"/>
    </source>
</evidence>
<organism evidence="8">
    <name type="scientific">Grosmannia clavigera (strain kw1407 / UAMH 11150)</name>
    <name type="common">Blue stain fungus</name>
    <name type="synonym">Graphiocladiella clavigera</name>
    <dbReference type="NCBI Taxonomy" id="655863"/>
    <lineage>
        <taxon>Eukaryota</taxon>
        <taxon>Fungi</taxon>
        <taxon>Dikarya</taxon>
        <taxon>Ascomycota</taxon>
        <taxon>Pezizomycotina</taxon>
        <taxon>Sordariomycetes</taxon>
        <taxon>Sordariomycetidae</taxon>
        <taxon>Ophiostomatales</taxon>
        <taxon>Ophiostomataceae</taxon>
        <taxon>Leptographium</taxon>
    </lineage>
</organism>
<keyword evidence="8" id="KW-1185">Reference proteome</keyword>
<dbReference type="SMART" id="SM00257">
    <property type="entry name" value="LysM"/>
    <property type="match status" value="2"/>
</dbReference>
<feature type="region of interest" description="Disordered" evidence="4">
    <location>
        <begin position="451"/>
        <end position="497"/>
    </location>
</feature>
<dbReference type="HOGENOM" id="CLU_010591_5_1_1"/>
<feature type="signal peptide" evidence="5">
    <location>
        <begin position="1"/>
        <end position="21"/>
    </location>
</feature>
<dbReference type="EMBL" id="GL629735">
    <property type="protein sequence ID" value="EFX05908.1"/>
    <property type="molecule type" value="Genomic_DNA"/>
</dbReference>
<dbReference type="PROSITE" id="PS51782">
    <property type="entry name" value="LYSM"/>
    <property type="match status" value="2"/>
</dbReference>
<dbReference type="GeneID" id="25977136"/>
<comment type="similarity">
    <text evidence="3">Belongs to the secreted LysM effector family.</text>
</comment>
<feature type="domain" description="LysM" evidence="6">
    <location>
        <begin position="667"/>
        <end position="717"/>
    </location>
</feature>
<evidence type="ECO:0000259" key="6">
    <source>
        <dbReference type="PROSITE" id="PS51782"/>
    </source>
</evidence>
<dbReference type="eggNOG" id="ENOG502SNDA">
    <property type="taxonomic scope" value="Eukaryota"/>
</dbReference>
<reference evidence="7 8" key="1">
    <citation type="journal article" date="2011" name="Proc. Natl. Acad. Sci. U.S.A.">
        <title>Genome and transcriptome analyses of the mountain pine beetle-fungal symbiont Grosmannia clavigera, a lodgepole pine pathogen.</title>
        <authorList>
            <person name="DiGuistini S."/>
            <person name="Wang Y."/>
            <person name="Liao N.Y."/>
            <person name="Taylor G."/>
            <person name="Tanguay P."/>
            <person name="Feau N."/>
            <person name="Henrissat B."/>
            <person name="Chan S.K."/>
            <person name="Hesse-Orce U."/>
            <person name="Alamouti S.M."/>
            <person name="Tsui C.K.M."/>
            <person name="Docking R.T."/>
            <person name="Levasseur A."/>
            <person name="Haridas S."/>
            <person name="Robertson G."/>
            <person name="Birol I."/>
            <person name="Holt R.A."/>
            <person name="Marra M.A."/>
            <person name="Hamelin R.C."/>
            <person name="Hirst M."/>
            <person name="Jones S.J.M."/>
            <person name="Bohlmann J."/>
            <person name="Breuil C."/>
        </authorList>
    </citation>
    <scope>NUCLEOTIDE SEQUENCE [LARGE SCALE GENOMIC DNA]</scope>
    <source>
        <strain evidence="8">kw1407 / UAMH 11150</strain>
    </source>
</reference>
<protein>
    <submittedName>
        <fullName evidence="7">Peptidoglycan-binding protein</fullName>
    </submittedName>
</protein>
<evidence type="ECO:0000256" key="1">
    <source>
        <dbReference type="ARBA" id="ARBA00022669"/>
    </source>
</evidence>
<dbReference type="InterPro" id="IPR052210">
    <property type="entry name" value="LysM1-like"/>
</dbReference>
<dbReference type="SUPFAM" id="SSF54106">
    <property type="entry name" value="LysM domain"/>
    <property type="match status" value="1"/>
</dbReference>
<name>F0XAS5_GROCL</name>
<evidence type="ECO:0000256" key="5">
    <source>
        <dbReference type="SAM" id="SignalP"/>
    </source>
</evidence>
<dbReference type="InParanoid" id="F0XAS5"/>
<dbReference type="AlphaFoldDB" id="F0XAS5"/>
<keyword evidence="5" id="KW-0732">Signal</keyword>
<dbReference type="InterPro" id="IPR018392">
    <property type="entry name" value="LysM"/>
</dbReference>
<evidence type="ECO:0000256" key="4">
    <source>
        <dbReference type="SAM" id="MobiDB-lite"/>
    </source>
</evidence>
<dbReference type="GO" id="GO:0008061">
    <property type="term" value="F:chitin binding"/>
    <property type="evidence" value="ECO:0007669"/>
    <property type="project" value="UniProtKB-KW"/>
</dbReference>
<dbReference type="STRING" id="655863.F0XAS5"/>
<dbReference type="Pfam" id="PF01476">
    <property type="entry name" value="LysM"/>
    <property type="match status" value="2"/>
</dbReference>
<evidence type="ECO:0000313" key="8">
    <source>
        <dbReference type="Proteomes" id="UP000007796"/>
    </source>
</evidence>
<dbReference type="Proteomes" id="UP000007796">
    <property type="component" value="Unassembled WGS sequence"/>
</dbReference>
<dbReference type="Gene3D" id="3.10.350.10">
    <property type="entry name" value="LysM domain"/>
    <property type="match status" value="2"/>
</dbReference>
<evidence type="ECO:0000313" key="7">
    <source>
        <dbReference type="EMBL" id="EFX05908.1"/>
    </source>
</evidence>
<dbReference type="RefSeq" id="XP_014175390.1">
    <property type="nucleotide sequence ID" value="XM_014319915.1"/>
</dbReference>
<sequence>MVWFSQVQAFSLAFLTQQVTAQSNLYPEVDSERLASALNISGSCLEALNMTVDCDQTLLSMAGSVDDYLWDVDNVTTLCTSDCLSSSQTWFSTVYDSCSSDVLVFLGKQVPAYTIPGRTLDGLNIACLAPTTNVSADPGVAASIVTYTNVTSNGTDDSDDSSSLETQQSATVSLSSSGYCLIDSYNWVGSDIIRPDCSLASNENNSQCIDPTDVSAENERLANLYSNDILCDACFVNMFFLRLASSYLPDTDYSDHLILQYYDILETCNITGMPELIIREDPDYLDAPGYVDGMLTNTSSLQPFPDSISINVLPNSAASLNSTCAGQSLTYSQVSGVADAVADADLTSFCDALSVAFNVSTGDLYQAFQNIGCDVASSNATNITWCLPEGCSVYQSPDNSSCTAAVQSVSTAEHNITVQQLVQYNPNLQGTCDQLEQQYLCITPPGGAYVPPPTNVSSTGAGEQQRGGGDGGSTRNQTITTGNPTVKVSPGGTPPSPTQLGINADCVVYSNASVGDTCDEFAEEHDINPADLFAWNKVLGTDGAYCTTEFWSGYWYSRQCPQCPSPTQSGIVSSCDQYAQAASGDTCSSFAADHDITASDLYQWNKQLGTDGTNCSTEFWAGYYYCINAGMVPSNSVSSPVSATSTSSSSTPAPTPTQSGIVSNCKKYAEVSSGDTCSSFASANDITEVDLYTWNTQLGVDGEDCSTELWSGYYYCVSI</sequence>
<feature type="domain" description="LysM" evidence="6">
    <location>
        <begin position="577"/>
        <end position="627"/>
    </location>
</feature>
<dbReference type="CDD" id="cd00118">
    <property type="entry name" value="LysM"/>
    <property type="match status" value="2"/>
</dbReference>
<keyword evidence="2" id="KW-0843">Virulence</keyword>
<proteinExistence type="inferred from homology"/>
<evidence type="ECO:0000256" key="2">
    <source>
        <dbReference type="ARBA" id="ARBA00023026"/>
    </source>
</evidence>
<dbReference type="PANTHER" id="PTHR34997:SF18">
    <property type="entry name" value="LYSM DOMAIN-CONTAINING PROTEIN"/>
    <property type="match status" value="1"/>
</dbReference>
<dbReference type="OrthoDB" id="1193027at2759"/>
<dbReference type="PANTHER" id="PTHR34997">
    <property type="entry name" value="AM15"/>
    <property type="match status" value="1"/>
</dbReference>
<feature type="compositionally biased region" description="Polar residues" evidence="4">
    <location>
        <begin position="473"/>
        <end position="486"/>
    </location>
</feature>
<feature type="chain" id="PRO_5003263817" evidence="5">
    <location>
        <begin position="22"/>
        <end position="719"/>
    </location>
</feature>